<gene>
    <name evidence="1" type="ORF">E2C01_081204</name>
</gene>
<comment type="caution">
    <text evidence="1">The sequence shown here is derived from an EMBL/GenBank/DDBJ whole genome shotgun (WGS) entry which is preliminary data.</text>
</comment>
<dbReference type="EMBL" id="VSRR010071263">
    <property type="protein sequence ID" value="MPC86379.1"/>
    <property type="molecule type" value="Genomic_DNA"/>
</dbReference>
<evidence type="ECO:0000313" key="1">
    <source>
        <dbReference type="EMBL" id="MPC86379.1"/>
    </source>
</evidence>
<proteinExistence type="predicted"/>
<keyword evidence="2" id="KW-1185">Reference proteome</keyword>
<protein>
    <submittedName>
        <fullName evidence="1">Uncharacterized protein</fullName>
    </submittedName>
</protein>
<dbReference type="Proteomes" id="UP000324222">
    <property type="component" value="Unassembled WGS sequence"/>
</dbReference>
<reference evidence="1 2" key="1">
    <citation type="submission" date="2019-05" db="EMBL/GenBank/DDBJ databases">
        <title>Another draft genome of Portunus trituberculatus and its Hox gene families provides insights of decapod evolution.</title>
        <authorList>
            <person name="Jeong J.-H."/>
            <person name="Song I."/>
            <person name="Kim S."/>
            <person name="Choi T."/>
            <person name="Kim D."/>
            <person name="Ryu S."/>
            <person name="Kim W."/>
        </authorList>
    </citation>
    <scope>NUCLEOTIDE SEQUENCE [LARGE SCALE GENOMIC DNA]</scope>
    <source>
        <tissue evidence="1">Muscle</tissue>
    </source>
</reference>
<sequence length="14" mass="1571">MWRVSGGASVKQQH</sequence>
<accession>A0A5B7IW05</accession>
<evidence type="ECO:0000313" key="2">
    <source>
        <dbReference type="Proteomes" id="UP000324222"/>
    </source>
</evidence>
<name>A0A5B7IW05_PORTR</name>
<organism evidence="1 2">
    <name type="scientific">Portunus trituberculatus</name>
    <name type="common">Swimming crab</name>
    <name type="synonym">Neptunus trituberculatus</name>
    <dbReference type="NCBI Taxonomy" id="210409"/>
    <lineage>
        <taxon>Eukaryota</taxon>
        <taxon>Metazoa</taxon>
        <taxon>Ecdysozoa</taxon>
        <taxon>Arthropoda</taxon>
        <taxon>Crustacea</taxon>
        <taxon>Multicrustacea</taxon>
        <taxon>Malacostraca</taxon>
        <taxon>Eumalacostraca</taxon>
        <taxon>Eucarida</taxon>
        <taxon>Decapoda</taxon>
        <taxon>Pleocyemata</taxon>
        <taxon>Brachyura</taxon>
        <taxon>Eubrachyura</taxon>
        <taxon>Portunoidea</taxon>
        <taxon>Portunidae</taxon>
        <taxon>Portuninae</taxon>
        <taxon>Portunus</taxon>
    </lineage>
</organism>